<feature type="compositionally biased region" description="Polar residues" evidence="1">
    <location>
        <begin position="195"/>
        <end position="205"/>
    </location>
</feature>
<proteinExistence type="predicted"/>
<sequence>MSDVVKQTDDGLSLRDLVRNALLSARASSPNAATLMDDVDFKLVDTDELLPDFVKMMTETANPNNSVSEHAKELHAVITVAREWESPIAEHSDLIKELKRDEKYAEMNGHDLLEYLDLLESLAGRLGEPGLLPLSIAQVGYAKTGEERSHDAFKKPDLPKLLVAEIEQALVDDMAEQPVVNIVEDSQHPQPPTPQSLQATDTESTPEVRQLGMDYLTPAQVHDVVAVAREWDLPPSKRGKTMRQVKVLWSRQGHDPMMVLPALDVVLDAIAARADQLDEQGWTPPSPLREEDYNQPEPVVGDEGMERPLIMTLLTDIAVVIGKDGKLELGEGISLIVV</sequence>
<dbReference type="EMBL" id="NAJO01000010">
    <property type="protein sequence ID" value="OQO09299.1"/>
    <property type="molecule type" value="Genomic_DNA"/>
</dbReference>
<dbReference type="InParanoid" id="A0A1V8TD35"/>
<evidence type="ECO:0000313" key="3">
    <source>
        <dbReference type="Proteomes" id="UP000192596"/>
    </source>
</evidence>
<evidence type="ECO:0000256" key="1">
    <source>
        <dbReference type="SAM" id="MobiDB-lite"/>
    </source>
</evidence>
<dbReference type="Proteomes" id="UP000192596">
    <property type="component" value="Unassembled WGS sequence"/>
</dbReference>
<feature type="region of interest" description="Disordered" evidence="1">
    <location>
        <begin position="184"/>
        <end position="205"/>
    </location>
</feature>
<name>A0A1V8TD35_9PEZI</name>
<gene>
    <name evidence="2" type="ORF">B0A48_04697</name>
</gene>
<dbReference type="AlphaFoldDB" id="A0A1V8TD35"/>
<protein>
    <submittedName>
        <fullName evidence="2">Uncharacterized protein</fullName>
    </submittedName>
</protein>
<comment type="caution">
    <text evidence="2">The sequence shown here is derived from an EMBL/GenBank/DDBJ whole genome shotgun (WGS) entry which is preliminary data.</text>
</comment>
<reference evidence="3" key="1">
    <citation type="submission" date="2017-03" db="EMBL/GenBank/DDBJ databases">
        <title>Genomes of endolithic fungi from Antarctica.</title>
        <authorList>
            <person name="Coleine C."/>
            <person name="Masonjones S."/>
            <person name="Stajich J.E."/>
        </authorList>
    </citation>
    <scope>NUCLEOTIDE SEQUENCE [LARGE SCALE GENOMIC DNA]</scope>
    <source>
        <strain evidence="3">CCFEE 5527</strain>
    </source>
</reference>
<organism evidence="2 3">
    <name type="scientific">Cryoendolithus antarcticus</name>
    <dbReference type="NCBI Taxonomy" id="1507870"/>
    <lineage>
        <taxon>Eukaryota</taxon>
        <taxon>Fungi</taxon>
        <taxon>Dikarya</taxon>
        <taxon>Ascomycota</taxon>
        <taxon>Pezizomycotina</taxon>
        <taxon>Dothideomycetes</taxon>
        <taxon>Dothideomycetidae</taxon>
        <taxon>Cladosporiales</taxon>
        <taxon>Cladosporiaceae</taxon>
        <taxon>Cryoendolithus</taxon>
    </lineage>
</organism>
<evidence type="ECO:0000313" key="2">
    <source>
        <dbReference type="EMBL" id="OQO09299.1"/>
    </source>
</evidence>
<keyword evidence="3" id="KW-1185">Reference proteome</keyword>
<accession>A0A1V8TD35</accession>